<dbReference type="RefSeq" id="WP_338669378.1">
    <property type="nucleotide sequence ID" value="NZ_CP146609.1"/>
</dbReference>
<sequence>MAAETDQSEFHLIEGPKVKAWKEGVAPLLASVAIFLACDSEPLFHKLNAIRSGEIRIIPENIPDTEVWFSYYRSHKKLLADVTAFYAPLQQEAPNGHGPQDILTEKEPLPSDIDAHALLLSLTPAGTPELNNLDLDWHNSPPALLFFILIWVPCNCIWGENPPELLFRARHGDLDAARKLIQLDKSIISEQGIARKIRKWSAEARTDKLAQIGSFLGESIPDVSLQQVKLTWARFILDTSLRAGQRMPAPKIQELFNAIAQDSGRGLQDPDIGGMTPEAFAKALTRRKDFWKLSTSR</sequence>
<name>A0ABZ2IYC7_9BACT</name>
<evidence type="ECO:0000313" key="1">
    <source>
        <dbReference type="EMBL" id="WWX23681.1"/>
    </source>
</evidence>
<dbReference type="EMBL" id="CP146609">
    <property type="protein sequence ID" value="WWX23681.1"/>
    <property type="molecule type" value="Genomic_DNA"/>
</dbReference>
<reference evidence="1 2" key="1">
    <citation type="submission" date="2024-03" db="EMBL/GenBank/DDBJ databases">
        <title>Phenotype and Genome Characterization of a Sulfate-Reducing Bacterium Pseudodesulfovibrio sp. strain 5S69, isolated from Petroleum Reservoir in Tatarstan (Russia).</title>
        <authorList>
            <person name="Bidzhieva S.K."/>
            <person name="Kadnikov V."/>
            <person name="Tourova T.P."/>
            <person name="Samigullina S.R."/>
            <person name="Sokolova D.S."/>
            <person name="Poltaraus A.B."/>
            <person name="Avtukh A.N."/>
            <person name="Tereshina V.M."/>
            <person name="Mardanov A.V."/>
            <person name="Nazina T.N."/>
        </authorList>
    </citation>
    <scope>NUCLEOTIDE SEQUENCE [LARGE SCALE GENOMIC DNA]</scope>
    <source>
        <strain evidence="1 2">5S69</strain>
    </source>
</reference>
<proteinExistence type="predicted"/>
<organism evidence="1 2">
    <name type="scientific">Pseudodesulfovibrio methanolicus</name>
    <dbReference type="NCBI Taxonomy" id="3126690"/>
    <lineage>
        <taxon>Bacteria</taxon>
        <taxon>Pseudomonadati</taxon>
        <taxon>Thermodesulfobacteriota</taxon>
        <taxon>Desulfovibrionia</taxon>
        <taxon>Desulfovibrionales</taxon>
        <taxon>Desulfovibrionaceae</taxon>
    </lineage>
</organism>
<keyword evidence="2" id="KW-1185">Reference proteome</keyword>
<gene>
    <name evidence="1" type="ORF">V8V93_05620</name>
</gene>
<dbReference type="Proteomes" id="UP001385389">
    <property type="component" value="Chromosome"/>
</dbReference>
<accession>A0ABZ2IYC7</accession>
<protein>
    <submittedName>
        <fullName evidence="1">Uncharacterized protein</fullName>
    </submittedName>
</protein>
<evidence type="ECO:0000313" key="2">
    <source>
        <dbReference type="Proteomes" id="UP001385389"/>
    </source>
</evidence>